<reference evidence="1" key="2">
    <citation type="submission" date="2025-09" db="UniProtKB">
        <authorList>
            <consortium name="Ensembl"/>
        </authorList>
    </citation>
    <scope>IDENTIFICATION</scope>
</reference>
<dbReference type="OMA" id="IANEQYL"/>
<evidence type="ECO:0000313" key="2">
    <source>
        <dbReference type="Proteomes" id="UP000265120"/>
    </source>
</evidence>
<organism evidence="1 2">
    <name type="scientific">Cynoglossus semilaevis</name>
    <name type="common">Tongue sole</name>
    <dbReference type="NCBI Taxonomy" id="244447"/>
    <lineage>
        <taxon>Eukaryota</taxon>
        <taxon>Metazoa</taxon>
        <taxon>Chordata</taxon>
        <taxon>Craniata</taxon>
        <taxon>Vertebrata</taxon>
        <taxon>Euteleostomi</taxon>
        <taxon>Actinopterygii</taxon>
        <taxon>Neopterygii</taxon>
        <taxon>Teleostei</taxon>
        <taxon>Neoteleostei</taxon>
        <taxon>Acanthomorphata</taxon>
        <taxon>Carangaria</taxon>
        <taxon>Pleuronectiformes</taxon>
        <taxon>Pleuronectoidei</taxon>
        <taxon>Cynoglossidae</taxon>
        <taxon>Cynoglossinae</taxon>
        <taxon>Cynoglossus</taxon>
    </lineage>
</organism>
<dbReference type="InParanoid" id="A0A3P8VD45"/>
<protein>
    <recommendedName>
        <fullName evidence="3">RIIa domain-containing protein</fullName>
    </recommendedName>
</protein>
<dbReference type="GeneTree" id="ENSGT00940000172009"/>
<dbReference type="Ensembl" id="ENSCSET00000012267.1">
    <property type="protein sequence ID" value="ENSCSEP00000012124.1"/>
    <property type="gene ID" value="ENSCSEG00000007817.1"/>
</dbReference>
<dbReference type="AlphaFoldDB" id="A0A3P8VD45"/>
<name>A0A3P8VD45_CYNSE</name>
<accession>A0A3P8VD45</accession>
<sequence length="75" mass="8831">MAEQNVPNKLGINILSSEQQEKLRQFKIKTRIENESYLMAHPEVELMIGDFLRSVSDFLFVILFYALHLAYHNTF</sequence>
<reference evidence="1" key="1">
    <citation type="submission" date="2025-08" db="UniProtKB">
        <authorList>
            <consortium name="Ensembl"/>
        </authorList>
    </citation>
    <scope>IDENTIFICATION</scope>
</reference>
<proteinExistence type="predicted"/>
<dbReference type="FunCoup" id="A0A3P8VD45">
    <property type="interactions" value="17"/>
</dbReference>
<evidence type="ECO:0008006" key="3">
    <source>
        <dbReference type="Google" id="ProtNLM"/>
    </source>
</evidence>
<evidence type="ECO:0000313" key="1">
    <source>
        <dbReference type="Ensembl" id="ENSCSEP00000012124.1"/>
    </source>
</evidence>
<dbReference type="STRING" id="244447.ENSCSEP00000012124"/>
<keyword evidence="2" id="KW-1185">Reference proteome</keyword>
<dbReference type="Proteomes" id="UP000265120">
    <property type="component" value="Unassembled WGS sequence"/>
</dbReference>